<evidence type="ECO:0000256" key="1">
    <source>
        <dbReference type="SAM" id="Phobius"/>
    </source>
</evidence>
<proteinExistence type="predicted"/>
<keyword evidence="3" id="KW-1185">Reference proteome</keyword>
<sequence>MRCVIRRGRRPGTVPALPAFGYRCGAAVTGMNRKRESQMNRTLLTVAVVVLAGVAAFFAYRAYERDRNSLQIEVGPQGVKVDPPG</sequence>
<evidence type="ECO:0000313" key="2">
    <source>
        <dbReference type="EMBL" id="CAA0090607.1"/>
    </source>
</evidence>
<evidence type="ECO:0000313" key="3">
    <source>
        <dbReference type="Proteomes" id="UP000433050"/>
    </source>
</evidence>
<keyword evidence="1" id="KW-1133">Transmembrane helix</keyword>
<reference evidence="2 3" key="1">
    <citation type="submission" date="2019-12" db="EMBL/GenBank/DDBJ databases">
        <authorList>
            <person name="Reyes-Prieto M."/>
        </authorList>
    </citation>
    <scope>NUCLEOTIDE SEQUENCE [LARGE SCALE GENOMIC DNA]</scope>
    <source>
        <strain evidence="2">HF14-78462</strain>
    </source>
</reference>
<dbReference type="EMBL" id="CACSAS010000001">
    <property type="protein sequence ID" value="CAA0090607.1"/>
    <property type="molecule type" value="Genomic_DNA"/>
</dbReference>
<protein>
    <submittedName>
        <fullName evidence="2">Uncharacterized protein</fullName>
    </submittedName>
</protein>
<name>A0A5S9NJL9_9HYPH</name>
<feature type="transmembrane region" description="Helical" evidence="1">
    <location>
        <begin position="43"/>
        <end position="63"/>
    </location>
</feature>
<keyword evidence="1" id="KW-0812">Transmembrane</keyword>
<organism evidence="2 3">
    <name type="scientific">Starkeya nomas</name>
    <dbReference type="NCBI Taxonomy" id="2666134"/>
    <lineage>
        <taxon>Bacteria</taxon>
        <taxon>Pseudomonadati</taxon>
        <taxon>Pseudomonadota</taxon>
        <taxon>Alphaproteobacteria</taxon>
        <taxon>Hyphomicrobiales</taxon>
        <taxon>Xanthobacteraceae</taxon>
        <taxon>Starkeya</taxon>
    </lineage>
</organism>
<accession>A0A5S9NJL9</accession>
<dbReference type="AlphaFoldDB" id="A0A5S9NJL9"/>
<keyword evidence="1" id="KW-0472">Membrane</keyword>
<dbReference type="Proteomes" id="UP000433050">
    <property type="component" value="Unassembled WGS sequence"/>
</dbReference>
<gene>
    <name evidence="2" type="ORF">STARVERO_01196</name>
</gene>